<evidence type="ECO:0000313" key="4">
    <source>
        <dbReference type="WBParaSite" id="TCONS_00016709.p1"/>
    </source>
</evidence>
<sequence length="139" mass="15871">MRFIFFIFVGLVFVAVECINSDKKENSKLSLLKKLTEFGLKQLSKHGKNNENGLEKSEVLKNIVDLLKNEPKEIKKKIEKIKAKAPSAPSITNILKKVEDSKDVVKKEINNKVKKNLHQPSRSMPFTLMKKIFGLMIFG</sequence>
<dbReference type="AlphaFoldDB" id="A0A0K0E4Z7"/>
<keyword evidence="2" id="KW-1185">Reference proteome</keyword>
<keyword evidence="1" id="KW-0732">Signal</keyword>
<evidence type="ECO:0000313" key="3">
    <source>
        <dbReference type="WBParaSite" id="SSTP_0000456500.1"/>
    </source>
</evidence>
<dbReference type="Proteomes" id="UP000035681">
    <property type="component" value="Unplaced"/>
</dbReference>
<proteinExistence type="predicted"/>
<feature type="signal peptide" evidence="1">
    <location>
        <begin position="1"/>
        <end position="18"/>
    </location>
</feature>
<dbReference type="WBParaSite" id="TCONS_00016709.p1">
    <property type="protein sequence ID" value="TCONS_00016709.p1"/>
    <property type="gene ID" value="XLOC_011366"/>
</dbReference>
<accession>A0A0K0E4Z7</accession>
<feature type="chain" id="PRO_5005327471" evidence="1">
    <location>
        <begin position="19"/>
        <end position="139"/>
    </location>
</feature>
<dbReference type="WBParaSite" id="SSTP_0000456500.1">
    <property type="protein sequence ID" value="SSTP_0000456500.1"/>
    <property type="gene ID" value="SSTP_0000456500"/>
</dbReference>
<protein>
    <submittedName>
        <fullName evidence="4">SXP/RAL-2 family protein Ani s 5-like cation-binding domain-containing protein</fullName>
    </submittedName>
</protein>
<evidence type="ECO:0000256" key="1">
    <source>
        <dbReference type="SAM" id="SignalP"/>
    </source>
</evidence>
<reference evidence="3" key="1">
    <citation type="submission" date="2015-08" db="UniProtKB">
        <authorList>
            <consortium name="WormBaseParasite"/>
        </authorList>
    </citation>
    <scope>IDENTIFICATION</scope>
</reference>
<organism evidence="3">
    <name type="scientific">Strongyloides stercoralis</name>
    <name type="common">Threadworm</name>
    <dbReference type="NCBI Taxonomy" id="6248"/>
    <lineage>
        <taxon>Eukaryota</taxon>
        <taxon>Metazoa</taxon>
        <taxon>Ecdysozoa</taxon>
        <taxon>Nematoda</taxon>
        <taxon>Chromadorea</taxon>
        <taxon>Rhabditida</taxon>
        <taxon>Tylenchina</taxon>
        <taxon>Panagrolaimomorpha</taxon>
        <taxon>Strongyloidoidea</taxon>
        <taxon>Strongyloididae</taxon>
        <taxon>Strongyloides</taxon>
    </lineage>
</organism>
<evidence type="ECO:0000313" key="2">
    <source>
        <dbReference type="Proteomes" id="UP000035681"/>
    </source>
</evidence>
<name>A0A0K0E4Z7_STRER</name>